<feature type="transmembrane region" description="Helical" evidence="6">
    <location>
        <begin position="84"/>
        <end position="106"/>
    </location>
</feature>
<evidence type="ECO:0000256" key="4">
    <source>
        <dbReference type="ARBA" id="ARBA00022989"/>
    </source>
</evidence>
<sequence>MKTKNYSVWEGAMLLTAAAIIVKLLSVVYRIPYQNMTGDFGFYVFQQAYPFYAIAVAIAFTGFPMALSKIIVSEKNNDDHLIKTAAWTSVMLGLISFLFLFLAAPFIAEWMGDRRLELPIKVISVLFLFIPLSAFFRGTYQGFGDMQLTAVSQLIEQTIRVSGILLLSYYFVSKGYSSYETGAAALSGSVVGAISSGLFLLYFWKKGVANRYSSKAKFRFSYAAELLKTSIYLSLSALILALMQLVDAFLFVNVWIESGMDAYDAKLLKGVFDRGQPLLQLGTVLAASVALAVVPEMASLVAEEKQKEIRTLAKLSVKISIIFGGAAAIGLIFIMKHLNVMLFKNDDGSLALAILCISIIFVSIIYTTTGLLQGIGHGRFAAYTVLIAVLIKIIGNVVLIPSFGMEGAAGSTVLATMAAAIAQLMKLQFVTKFLTGSRKTTLLTLITSLILMGAGVWTWIYMSENYLFTADTRFEAMLISISASFIGAVIYIICILVFKIFSQNEWNSVFHSIGFIQKVFKRLKKRRP</sequence>
<evidence type="ECO:0000313" key="8">
    <source>
        <dbReference type="Proteomes" id="UP000076623"/>
    </source>
</evidence>
<evidence type="ECO:0000256" key="2">
    <source>
        <dbReference type="ARBA" id="ARBA00022475"/>
    </source>
</evidence>
<feature type="transmembrane region" description="Helical" evidence="6">
    <location>
        <begin position="409"/>
        <end position="430"/>
    </location>
</feature>
<dbReference type="Proteomes" id="UP000076623">
    <property type="component" value="Chromosome"/>
</dbReference>
<dbReference type="KEGG" id="fpn:ABE65_000290"/>
<keyword evidence="3 6" id="KW-0812">Transmembrane</keyword>
<feature type="transmembrane region" description="Helical" evidence="6">
    <location>
        <begin position="380"/>
        <end position="403"/>
    </location>
</feature>
<dbReference type="RefSeq" id="WP_066390523.1">
    <property type="nucleotide sequence ID" value="NZ_CP015378.1"/>
</dbReference>
<feature type="transmembrane region" description="Helical" evidence="6">
    <location>
        <begin position="118"/>
        <end position="136"/>
    </location>
</feature>
<keyword evidence="2" id="KW-1003">Cell membrane</keyword>
<feature type="transmembrane region" description="Helical" evidence="6">
    <location>
        <begin position="350"/>
        <end position="368"/>
    </location>
</feature>
<dbReference type="InterPro" id="IPR024923">
    <property type="entry name" value="PG_synth_SpoVB"/>
</dbReference>
<keyword evidence="5 6" id="KW-0472">Membrane</keyword>
<dbReference type="STRING" id="1221500.ABE65_000290"/>
<dbReference type="PANTHER" id="PTHR30250">
    <property type="entry name" value="PST FAMILY PREDICTED COLANIC ACID TRANSPORTER"/>
    <property type="match status" value="1"/>
</dbReference>
<dbReference type="AlphaFoldDB" id="A0A160IHL1"/>
<dbReference type="InterPro" id="IPR002797">
    <property type="entry name" value="Polysacc_synth"/>
</dbReference>
<feature type="transmembrane region" description="Helical" evidence="6">
    <location>
        <begin position="474"/>
        <end position="498"/>
    </location>
</feature>
<dbReference type="GO" id="GO:0005886">
    <property type="term" value="C:plasma membrane"/>
    <property type="evidence" value="ECO:0007669"/>
    <property type="project" value="UniProtKB-SubCell"/>
</dbReference>
<evidence type="ECO:0000256" key="1">
    <source>
        <dbReference type="ARBA" id="ARBA00004651"/>
    </source>
</evidence>
<feature type="transmembrane region" description="Helical" evidence="6">
    <location>
        <begin position="12"/>
        <end position="31"/>
    </location>
</feature>
<dbReference type="CDD" id="cd13124">
    <property type="entry name" value="MATE_SpoVB_like"/>
    <property type="match status" value="1"/>
</dbReference>
<protein>
    <submittedName>
        <fullName evidence="7">Uncharacterized protein</fullName>
    </submittedName>
</protein>
<feature type="transmembrane region" description="Helical" evidence="6">
    <location>
        <begin position="231"/>
        <end position="256"/>
    </location>
</feature>
<keyword evidence="4 6" id="KW-1133">Transmembrane helix</keyword>
<accession>A0A160IHL1</accession>
<proteinExistence type="predicted"/>
<feature type="transmembrane region" description="Helical" evidence="6">
    <location>
        <begin position="183"/>
        <end position="204"/>
    </location>
</feature>
<dbReference type="EMBL" id="CP015378">
    <property type="protein sequence ID" value="ANC75393.1"/>
    <property type="molecule type" value="Genomic_DNA"/>
</dbReference>
<evidence type="ECO:0000313" key="7">
    <source>
        <dbReference type="EMBL" id="ANC75393.1"/>
    </source>
</evidence>
<organism evidence="7 8">
    <name type="scientific">Fictibacillus phosphorivorans</name>
    <dbReference type="NCBI Taxonomy" id="1221500"/>
    <lineage>
        <taxon>Bacteria</taxon>
        <taxon>Bacillati</taxon>
        <taxon>Bacillota</taxon>
        <taxon>Bacilli</taxon>
        <taxon>Bacillales</taxon>
        <taxon>Fictibacillaceae</taxon>
        <taxon>Fictibacillus</taxon>
    </lineage>
</organism>
<reference evidence="7 8" key="1">
    <citation type="submission" date="2016-04" db="EMBL/GenBank/DDBJ databases">
        <title>Complete genome sequence of Fictibacillus phosphorivorans G25-29, a strain toxic to nematodes.</title>
        <authorList>
            <person name="Zheng Z."/>
        </authorList>
    </citation>
    <scope>NUCLEOTIDE SEQUENCE [LARGE SCALE GENOMIC DNA]</scope>
    <source>
        <strain evidence="7 8">G25-29</strain>
    </source>
</reference>
<feature type="transmembrane region" description="Helical" evidence="6">
    <location>
        <begin position="315"/>
        <end position="338"/>
    </location>
</feature>
<name>A0A160IHL1_9BACL</name>
<feature type="transmembrane region" description="Helical" evidence="6">
    <location>
        <begin position="51"/>
        <end position="72"/>
    </location>
</feature>
<feature type="transmembrane region" description="Helical" evidence="6">
    <location>
        <begin position="276"/>
        <end position="294"/>
    </location>
</feature>
<gene>
    <name evidence="7" type="ORF">ABE65_000290</name>
</gene>
<dbReference type="PIRSF" id="PIRSF038958">
    <property type="entry name" value="PG_synth_SpoVB"/>
    <property type="match status" value="1"/>
</dbReference>
<evidence type="ECO:0000256" key="6">
    <source>
        <dbReference type="SAM" id="Phobius"/>
    </source>
</evidence>
<dbReference type="PANTHER" id="PTHR30250:SF29">
    <property type="entry name" value="POLYSACCHARIDE BIOSYNTHESIS PROTEIN C-TERMINAL DOMAIN-CONTAINING PROTEIN"/>
    <property type="match status" value="1"/>
</dbReference>
<evidence type="ECO:0000256" key="3">
    <source>
        <dbReference type="ARBA" id="ARBA00022692"/>
    </source>
</evidence>
<feature type="transmembrane region" description="Helical" evidence="6">
    <location>
        <begin position="148"/>
        <end position="171"/>
    </location>
</feature>
<keyword evidence="8" id="KW-1185">Reference proteome</keyword>
<dbReference type="Pfam" id="PF01943">
    <property type="entry name" value="Polysacc_synt"/>
    <property type="match status" value="1"/>
</dbReference>
<dbReference type="InterPro" id="IPR050833">
    <property type="entry name" value="Poly_Biosynth_Transport"/>
</dbReference>
<evidence type="ECO:0000256" key="5">
    <source>
        <dbReference type="ARBA" id="ARBA00023136"/>
    </source>
</evidence>
<comment type="subcellular location">
    <subcellularLocation>
        <location evidence="1">Cell membrane</location>
        <topology evidence="1">Multi-pass membrane protein</topology>
    </subcellularLocation>
</comment>
<feature type="transmembrane region" description="Helical" evidence="6">
    <location>
        <begin position="442"/>
        <end position="462"/>
    </location>
</feature>